<dbReference type="Gene3D" id="3.40.50.720">
    <property type="entry name" value="NAD(P)-binding Rossmann-like Domain"/>
    <property type="match status" value="1"/>
</dbReference>
<dbReference type="GO" id="GO:0000253">
    <property type="term" value="F:3-beta-hydroxysteroid 3-dehydrogenase (NADP+) activity"/>
    <property type="evidence" value="ECO:0007669"/>
    <property type="project" value="TreeGrafter"/>
</dbReference>
<dbReference type="GO" id="GO:0005789">
    <property type="term" value="C:endoplasmic reticulum membrane"/>
    <property type="evidence" value="ECO:0007669"/>
    <property type="project" value="TreeGrafter"/>
</dbReference>
<dbReference type="PANTHER" id="PTHR43647:SF1">
    <property type="entry name" value="3-KETO-STEROID REDUCTASE ERG27"/>
    <property type="match status" value="1"/>
</dbReference>
<keyword evidence="5" id="KW-0443">Lipid metabolism</keyword>
<keyword evidence="4" id="KW-0560">Oxidoreductase</keyword>
<accession>A0A9P9WX71</accession>
<sequence>MASPWANVPSHEQCFVMVTGANSGVGLAICQRLMDDFLATRSLSSHLILIPTTRSAKKSCETIESLRAYLTKSAKSKKLANRSGDGYYPHWVTDRVHILSAELDLCKLPSIYSAAAKLLNGELRDPTGVIAGGNPLSIPWLDAVVCNAGYGGWSGLDWLGVASQVFSVGVMQSFTFPSFKVALPSSILRPQEVGGEKAQESQPEMGEVFTANTFGHYILVHQLIPLMSRASTPARVIWTSTVDAEEHHLDLDDLQGLRSRAAYESSKRLTDMISLSSSLPSVQKVSSSYFSSPSGGSKPRFYLTHPGVVCTPLFPLNAFLYFWYYLAMYVCRFLGSPWHTVETYVAACSAVWLALAPQDELEAENAERVKWGSACDRFGNDGPKKSEVEGWGWEGKIEDAEAIRQDPSEGIRRKLVGRKWDAVELTQEKRYKFEEDAVVCWRRLEELRTQWEDILGKGTYEGSEAKTAGKREA</sequence>
<dbReference type="Proteomes" id="UP000829685">
    <property type="component" value="Unassembled WGS sequence"/>
</dbReference>
<evidence type="ECO:0000256" key="2">
    <source>
        <dbReference type="ARBA" id="ARBA00022857"/>
    </source>
</evidence>
<evidence type="ECO:0000256" key="5">
    <source>
        <dbReference type="ARBA" id="ARBA00023098"/>
    </source>
</evidence>
<evidence type="ECO:0000256" key="4">
    <source>
        <dbReference type="ARBA" id="ARBA00023002"/>
    </source>
</evidence>
<dbReference type="InterPro" id="IPR036291">
    <property type="entry name" value="NAD(P)-bd_dom_sf"/>
</dbReference>
<comment type="caution">
    <text evidence="7">The sequence shown here is derived from an EMBL/GenBank/DDBJ whole genome shotgun (WGS) entry which is preliminary data.</text>
</comment>
<keyword evidence="1" id="KW-0444">Lipid biosynthesis</keyword>
<keyword evidence="2" id="KW-0521">NADP</keyword>
<dbReference type="GO" id="GO:0005741">
    <property type="term" value="C:mitochondrial outer membrane"/>
    <property type="evidence" value="ECO:0007669"/>
    <property type="project" value="TreeGrafter"/>
</dbReference>
<organism evidence="7 8">
    <name type="scientific">Neoarthrinium moseri</name>
    <dbReference type="NCBI Taxonomy" id="1658444"/>
    <lineage>
        <taxon>Eukaryota</taxon>
        <taxon>Fungi</taxon>
        <taxon>Dikarya</taxon>
        <taxon>Ascomycota</taxon>
        <taxon>Pezizomycotina</taxon>
        <taxon>Sordariomycetes</taxon>
        <taxon>Xylariomycetidae</taxon>
        <taxon>Amphisphaeriales</taxon>
        <taxon>Apiosporaceae</taxon>
        <taxon>Neoarthrinium</taxon>
    </lineage>
</organism>
<evidence type="ECO:0008006" key="9">
    <source>
        <dbReference type="Google" id="ProtNLM"/>
    </source>
</evidence>
<evidence type="ECO:0000256" key="1">
    <source>
        <dbReference type="ARBA" id="ARBA00022516"/>
    </source>
</evidence>
<keyword evidence="8" id="KW-1185">Reference proteome</keyword>
<evidence type="ECO:0000313" key="8">
    <source>
        <dbReference type="Proteomes" id="UP000829685"/>
    </source>
</evidence>
<name>A0A9P9WX71_9PEZI</name>
<dbReference type="PANTHER" id="PTHR43647">
    <property type="entry name" value="DEHYDROGENASE"/>
    <property type="match status" value="1"/>
</dbReference>
<dbReference type="GO" id="GO:0006696">
    <property type="term" value="P:ergosterol biosynthetic process"/>
    <property type="evidence" value="ECO:0007669"/>
    <property type="project" value="TreeGrafter"/>
</dbReference>
<keyword evidence="3" id="KW-0752">Steroid biosynthesis</keyword>
<comment type="similarity">
    <text evidence="6">Belongs to the short-chain dehydrogenases/reductases (SDR) family. ERG27 subfamily.</text>
</comment>
<dbReference type="GO" id="GO:0005811">
    <property type="term" value="C:lipid droplet"/>
    <property type="evidence" value="ECO:0007669"/>
    <property type="project" value="TreeGrafter"/>
</dbReference>
<dbReference type="EMBL" id="JAFIMR010000002">
    <property type="protein sequence ID" value="KAI1880669.1"/>
    <property type="molecule type" value="Genomic_DNA"/>
</dbReference>
<dbReference type="OrthoDB" id="9989144at2759"/>
<protein>
    <recommendedName>
        <fullName evidence="9">3-keto-steroid reductase</fullName>
    </recommendedName>
</protein>
<proteinExistence type="inferred from homology"/>
<evidence type="ECO:0000256" key="6">
    <source>
        <dbReference type="ARBA" id="ARBA00023593"/>
    </source>
</evidence>
<evidence type="ECO:0000313" key="7">
    <source>
        <dbReference type="EMBL" id="KAI1880669.1"/>
    </source>
</evidence>
<dbReference type="SUPFAM" id="SSF51735">
    <property type="entry name" value="NAD(P)-binding Rossmann-fold domains"/>
    <property type="match status" value="1"/>
</dbReference>
<dbReference type="AlphaFoldDB" id="A0A9P9WX71"/>
<gene>
    <name evidence="7" type="ORF">JX265_000909</name>
</gene>
<reference evidence="7" key="1">
    <citation type="submission" date="2021-03" db="EMBL/GenBank/DDBJ databases">
        <title>Revisited historic fungal species revealed as producer of novel bioactive compounds through whole genome sequencing and comparative genomics.</title>
        <authorList>
            <person name="Vignolle G.A."/>
            <person name="Hochenegger N."/>
            <person name="Mach R.L."/>
            <person name="Mach-Aigner A.R."/>
            <person name="Javad Rahimi M."/>
            <person name="Salim K.A."/>
            <person name="Chan C.M."/>
            <person name="Lim L.B.L."/>
            <person name="Cai F."/>
            <person name="Druzhinina I.S."/>
            <person name="U'Ren J.M."/>
            <person name="Derntl C."/>
        </authorList>
    </citation>
    <scope>NUCLEOTIDE SEQUENCE</scope>
    <source>
        <strain evidence="7">TUCIM 5799</strain>
    </source>
</reference>
<dbReference type="InterPro" id="IPR051593">
    <property type="entry name" value="Ergosterol_Biosynth_ERG27"/>
</dbReference>
<evidence type="ECO:0000256" key="3">
    <source>
        <dbReference type="ARBA" id="ARBA00022955"/>
    </source>
</evidence>